<comment type="subcellular location">
    <subcellularLocation>
        <location evidence="1">Endoplasmic reticulum membrane</location>
        <topology evidence="1">Peripheral membrane protein</topology>
    </subcellularLocation>
</comment>
<comment type="similarity">
    <text evidence="2">Belongs to the ERF4 family.</text>
</comment>
<evidence type="ECO:0000256" key="4">
    <source>
        <dbReference type="ARBA" id="ARBA00018463"/>
    </source>
</evidence>
<dbReference type="RefSeq" id="XP_031563041.1">
    <property type="nucleotide sequence ID" value="XM_031707181.1"/>
</dbReference>
<dbReference type="KEGG" id="aten:116298657"/>
<keyword evidence="5" id="KW-0256">Endoplasmic reticulum</keyword>
<dbReference type="GO" id="GO:0002178">
    <property type="term" value="C:palmitoyltransferase complex"/>
    <property type="evidence" value="ECO:0007669"/>
    <property type="project" value="TreeGrafter"/>
</dbReference>
<feature type="domain" description="Golgin subfamily A member 7/ERF4" evidence="7">
    <location>
        <begin position="18"/>
        <end position="130"/>
    </location>
</feature>
<proteinExistence type="inferred from homology"/>
<evidence type="ECO:0000256" key="1">
    <source>
        <dbReference type="ARBA" id="ARBA00004406"/>
    </source>
</evidence>
<dbReference type="PANTHER" id="PTHR13254">
    <property type="entry name" value="GOLGI AUTOANTIGEN, GOLGIN SUBFAMILY A, 7"/>
    <property type="match status" value="1"/>
</dbReference>
<evidence type="ECO:0000313" key="9">
    <source>
        <dbReference type="RefSeq" id="XP_031563041.1"/>
    </source>
</evidence>
<protein>
    <recommendedName>
        <fullName evidence="4">Ras modification protein ERF4</fullName>
    </recommendedName>
</protein>
<dbReference type="InterPro" id="IPR019383">
    <property type="entry name" value="Golgin_A_7/ERF4"/>
</dbReference>
<organism evidence="8 9">
    <name type="scientific">Actinia tenebrosa</name>
    <name type="common">Australian red waratah sea anemone</name>
    <dbReference type="NCBI Taxonomy" id="6105"/>
    <lineage>
        <taxon>Eukaryota</taxon>
        <taxon>Metazoa</taxon>
        <taxon>Cnidaria</taxon>
        <taxon>Anthozoa</taxon>
        <taxon>Hexacorallia</taxon>
        <taxon>Actiniaria</taxon>
        <taxon>Actiniidae</taxon>
        <taxon>Actinia</taxon>
    </lineage>
</organism>
<evidence type="ECO:0000313" key="8">
    <source>
        <dbReference type="Proteomes" id="UP000515163"/>
    </source>
</evidence>
<dbReference type="PANTHER" id="PTHR13254:SF0">
    <property type="entry name" value="GOLGIN SUBFAMILY A MEMBER 7_ERF4 DOMAIN-CONTAINING PROTEIN"/>
    <property type="match status" value="1"/>
</dbReference>
<comment type="subunit">
    <text evidence="3">Interacts with ERF2.</text>
</comment>
<dbReference type="InParanoid" id="A0A6P8I6T2"/>
<dbReference type="GeneID" id="116298657"/>
<dbReference type="Pfam" id="PF10256">
    <property type="entry name" value="Erf4"/>
    <property type="match status" value="1"/>
</dbReference>
<keyword evidence="8" id="KW-1185">Reference proteome</keyword>
<evidence type="ECO:0000256" key="5">
    <source>
        <dbReference type="ARBA" id="ARBA00022824"/>
    </source>
</evidence>
<accession>A0A6P8I6T2</accession>
<evidence type="ECO:0000256" key="3">
    <source>
        <dbReference type="ARBA" id="ARBA00011396"/>
    </source>
</evidence>
<gene>
    <name evidence="9" type="primary">LOC116298657</name>
</gene>
<dbReference type="Proteomes" id="UP000515163">
    <property type="component" value="Unplaced"/>
</dbReference>
<sequence>MATAQGHGEDAARGSSKVFLQRDYSRGTACRFLTKFPPELKNKIDQETFEETINKINAIMDEAEKVGTRSYIEGCLGCLTAYLIYSCMVTQYDKMLGHLSDYITEQNQNVYVPRGLMITHPMERGLRVIEITILGPTEHR</sequence>
<dbReference type="AlphaFoldDB" id="A0A6P8I6T2"/>
<dbReference type="GO" id="GO:0005789">
    <property type="term" value="C:endoplasmic reticulum membrane"/>
    <property type="evidence" value="ECO:0007669"/>
    <property type="project" value="UniProtKB-SubCell"/>
</dbReference>
<dbReference type="GO" id="GO:0006612">
    <property type="term" value="P:protein targeting to membrane"/>
    <property type="evidence" value="ECO:0007669"/>
    <property type="project" value="TreeGrafter"/>
</dbReference>
<evidence type="ECO:0000259" key="7">
    <source>
        <dbReference type="Pfam" id="PF10256"/>
    </source>
</evidence>
<evidence type="ECO:0000256" key="2">
    <source>
        <dbReference type="ARBA" id="ARBA00007732"/>
    </source>
</evidence>
<dbReference type="FunCoup" id="A0A6P8I6T2">
    <property type="interactions" value="1752"/>
</dbReference>
<reference evidence="9" key="1">
    <citation type="submission" date="2025-08" db="UniProtKB">
        <authorList>
            <consortium name="RefSeq"/>
        </authorList>
    </citation>
    <scope>IDENTIFICATION</scope>
    <source>
        <tissue evidence="9">Tentacle</tissue>
    </source>
</reference>
<name>A0A6P8I6T2_ACTTE</name>
<dbReference type="InterPro" id="IPR051371">
    <property type="entry name" value="Ras_palmitoyltransferase"/>
</dbReference>
<keyword evidence="6" id="KW-0472">Membrane</keyword>
<evidence type="ECO:0000256" key="6">
    <source>
        <dbReference type="ARBA" id="ARBA00023136"/>
    </source>
</evidence>
<dbReference type="OrthoDB" id="2190159at2759"/>